<dbReference type="SUPFAM" id="SSF56935">
    <property type="entry name" value="Porins"/>
    <property type="match status" value="1"/>
</dbReference>
<evidence type="ECO:0000313" key="4">
    <source>
        <dbReference type="Proteomes" id="UP000184480"/>
    </source>
</evidence>
<dbReference type="STRING" id="1346286.SAMN05444362_11082"/>
<proteinExistence type="predicted"/>
<evidence type="ECO:0000313" key="3">
    <source>
        <dbReference type="EMBL" id="SHF80454.1"/>
    </source>
</evidence>
<gene>
    <name evidence="3" type="ORF">SAMN05444362_11082</name>
</gene>
<dbReference type="EMBL" id="FQUC01000010">
    <property type="protein sequence ID" value="SHF80454.1"/>
    <property type="molecule type" value="Genomic_DNA"/>
</dbReference>
<dbReference type="InterPro" id="IPR008969">
    <property type="entry name" value="CarboxyPept-like_regulatory"/>
</dbReference>
<dbReference type="AlphaFoldDB" id="A0A1M5EMT2"/>
<keyword evidence="4" id="KW-1185">Reference proteome</keyword>
<protein>
    <submittedName>
        <fullName evidence="3">Carboxypeptidase regulatory-like domain-containing protein</fullName>
    </submittedName>
</protein>
<dbReference type="InterPro" id="IPR041700">
    <property type="entry name" value="OMP_b-brl_3"/>
</dbReference>
<dbReference type="SUPFAM" id="SSF49464">
    <property type="entry name" value="Carboxypeptidase regulatory domain-like"/>
    <property type="match status" value="1"/>
</dbReference>
<evidence type="ECO:0000259" key="2">
    <source>
        <dbReference type="Pfam" id="PF14905"/>
    </source>
</evidence>
<evidence type="ECO:0000256" key="1">
    <source>
        <dbReference type="SAM" id="MobiDB-lite"/>
    </source>
</evidence>
<feature type="domain" description="Outer membrane protein beta-barrel" evidence="2">
    <location>
        <begin position="365"/>
        <end position="743"/>
    </location>
</feature>
<dbReference type="Pfam" id="PF13620">
    <property type="entry name" value="CarboxypepD_reg"/>
    <property type="match status" value="1"/>
</dbReference>
<dbReference type="Proteomes" id="UP000184480">
    <property type="component" value="Unassembled WGS sequence"/>
</dbReference>
<reference evidence="4" key="1">
    <citation type="submission" date="2016-11" db="EMBL/GenBank/DDBJ databases">
        <authorList>
            <person name="Varghese N."/>
            <person name="Submissions S."/>
        </authorList>
    </citation>
    <scope>NUCLEOTIDE SEQUENCE [LARGE SCALE GENOMIC DNA]</scope>
    <source>
        <strain evidence="4">DSM 27370</strain>
    </source>
</reference>
<dbReference type="OrthoDB" id="910296at2"/>
<accession>A0A1M5EMT2</accession>
<sequence length="764" mass="85975">MKTLISFILAFVIASMGLYGQTIKGRVVDNANNPVDYATIVQQTPDSVYLASTMTDTLGYFSLPPASVPYRLIVQHLLYDTKVVTVDTPDVGVITLDDRSHALGEVTVRGYRPAVAVENGKLSYDMPRLLEGKVVSNAYESLLELPGVREQDGRLVLAGANSLTVILNGKPTTMTVEQLTEMLKNTPQSRILKAEVMYSAPPQYHVRGAAINLVLDGGTSEHPSWQGQVNTSYTQRTYDRANLGATLMYSSFRFSADLMYSFTNGQSTNSMELYSNHLLDGTVYDIEQFNRMKSHVQIHNIRLGTEYKLSENDKLSFTYTSQLIPSYTGTQRSNGTYSNSVNRKTNDSPEQMHNMALSYSSGFGLTTGVDYTYYTDKTMQDFDDVRGSENEQFMSHSSQEINRLKLYADQNHSLAKDWTLNYGGAFTYASDKSGQTYTTVTGTDISDRNTSGSLREYTYNLYVGFEKKLTEKLSLSASLSGEYYKMGDFDQWSLFPSLEATYVMAPEHILQLSVSSDKDYPSYWEMQGAISYLNGYTEIHGNPSLHPSNDYTAQLSYIFRSKYVLTLYGSHSDNYFVQLPYQSPDRLALIYKTMNFDFKQDFGANLTLPFAVGDRVSSRLTVIGMYNRAKSTRFHDLSFDNSKWIMYTSLSNTFNISNKPNIKAELSGAYISPSIQGPGSISELWKVDAGLKWVFANDKAELGLKAVDIFDTWSPEMRLKYATQDIKMNVQQDSRALTLSFTYKFGGYKNKERKSVDTSRFGQQ</sequence>
<keyword evidence="3" id="KW-0645">Protease</keyword>
<name>A0A1M5EMT2_9BACT</name>
<dbReference type="Pfam" id="PF14905">
    <property type="entry name" value="OMP_b-brl_3"/>
    <property type="match status" value="1"/>
</dbReference>
<dbReference type="GO" id="GO:0004180">
    <property type="term" value="F:carboxypeptidase activity"/>
    <property type="evidence" value="ECO:0007669"/>
    <property type="project" value="UniProtKB-KW"/>
</dbReference>
<feature type="region of interest" description="Disordered" evidence="1">
    <location>
        <begin position="330"/>
        <end position="349"/>
    </location>
</feature>
<dbReference type="RefSeq" id="WP_062183738.1">
    <property type="nucleotide sequence ID" value="NZ_BBXL01000022.1"/>
</dbReference>
<keyword evidence="3" id="KW-0378">Hydrolase</keyword>
<keyword evidence="3" id="KW-0121">Carboxypeptidase</keyword>
<organism evidence="3 4">
    <name type="scientific">Dysgonomonas macrotermitis</name>
    <dbReference type="NCBI Taxonomy" id="1346286"/>
    <lineage>
        <taxon>Bacteria</taxon>
        <taxon>Pseudomonadati</taxon>
        <taxon>Bacteroidota</taxon>
        <taxon>Bacteroidia</taxon>
        <taxon>Bacteroidales</taxon>
        <taxon>Dysgonomonadaceae</taxon>
        <taxon>Dysgonomonas</taxon>
    </lineage>
</organism>